<accession>A0A2P7NUF7</accession>
<evidence type="ECO:0000313" key="2">
    <source>
        <dbReference type="Proteomes" id="UP000241912"/>
    </source>
</evidence>
<dbReference type="Pfam" id="PF07027">
    <property type="entry name" value="DUF1318"/>
    <property type="match status" value="1"/>
</dbReference>
<reference evidence="1 2" key="1">
    <citation type="submission" date="2018-03" db="EMBL/GenBank/DDBJ databases">
        <title>Draft genome of Nitrosomonas supralitoralis APG5.</title>
        <authorList>
            <person name="Urakawa H."/>
            <person name="Lopez J.V."/>
        </authorList>
    </citation>
    <scope>NUCLEOTIDE SEQUENCE [LARGE SCALE GENOMIC DNA]</scope>
    <source>
        <strain evidence="1 2">APG5</strain>
    </source>
</reference>
<name>A0A2P7NUF7_9PROT</name>
<dbReference type="AlphaFoldDB" id="A0A2P7NUF7"/>
<dbReference type="OrthoDB" id="9798130at2"/>
<sequence>MQRILKMITKNPLPRFFGAVFLTFALYAIPSWAESLESLRASGAIGESVTGYVVAREPSAQAEVNTINAKRKAIYQEKAAAQGVDINQVGKVYAEEIIQKVPPGTWIQINGQWRQK</sequence>
<comment type="caution">
    <text evidence="1">The sequence shown here is derived from an EMBL/GenBank/DDBJ whole genome shotgun (WGS) entry which is preliminary data.</text>
</comment>
<gene>
    <name evidence="1" type="ORF">C7H79_09810</name>
</gene>
<dbReference type="InterPro" id="IPR008309">
    <property type="entry name" value="YdbL"/>
</dbReference>
<dbReference type="EMBL" id="PXXU01000027">
    <property type="protein sequence ID" value="PSJ17103.1"/>
    <property type="molecule type" value="Genomic_DNA"/>
</dbReference>
<evidence type="ECO:0000313" key="1">
    <source>
        <dbReference type="EMBL" id="PSJ17103.1"/>
    </source>
</evidence>
<dbReference type="Proteomes" id="UP000241912">
    <property type="component" value="Unassembled WGS sequence"/>
</dbReference>
<proteinExistence type="predicted"/>
<organism evidence="1 2">
    <name type="scientific">Nitrosomonas supralitoralis</name>
    <dbReference type="NCBI Taxonomy" id="2116706"/>
    <lineage>
        <taxon>Bacteria</taxon>
        <taxon>Pseudomonadati</taxon>
        <taxon>Pseudomonadota</taxon>
        <taxon>Betaproteobacteria</taxon>
        <taxon>Nitrosomonadales</taxon>
        <taxon>Nitrosomonadaceae</taxon>
        <taxon>Nitrosomonas</taxon>
    </lineage>
</organism>
<dbReference type="RefSeq" id="WP_106707104.1">
    <property type="nucleotide sequence ID" value="NZ_PXXU01000027.1"/>
</dbReference>
<protein>
    <submittedName>
        <fullName evidence="1">DUF1318 domain-containing protein</fullName>
    </submittedName>
</protein>
<keyword evidence="2" id="KW-1185">Reference proteome</keyword>